<dbReference type="InterPro" id="IPR011057">
    <property type="entry name" value="Mss4-like_sf"/>
</dbReference>
<feature type="binding site" evidence="6">
    <location>
        <position position="152"/>
    </location>
    <ligand>
        <name>Zn(2+)</name>
        <dbReference type="ChEBI" id="CHEBI:29105"/>
    </ligand>
</feature>
<evidence type="ECO:0000313" key="9">
    <source>
        <dbReference type="EMBL" id="AOS44559.1"/>
    </source>
</evidence>
<comment type="similarity">
    <text evidence="1 6">Belongs to the MsrB Met sulfoxide reductase family.</text>
</comment>
<evidence type="ECO:0000256" key="5">
    <source>
        <dbReference type="ARBA" id="ARBA00048488"/>
    </source>
</evidence>
<dbReference type="SUPFAM" id="SSF51316">
    <property type="entry name" value="Mss4-like"/>
    <property type="match status" value="1"/>
</dbReference>
<proteinExistence type="inferred from homology"/>
<evidence type="ECO:0000313" key="10">
    <source>
        <dbReference type="Proteomes" id="UP000095228"/>
    </source>
</evidence>
<dbReference type="PANTHER" id="PTHR10173">
    <property type="entry name" value="METHIONINE SULFOXIDE REDUCTASE"/>
    <property type="match status" value="1"/>
</dbReference>
<feature type="domain" description="MsrB" evidence="8">
    <location>
        <begin position="64"/>
        <end position="186"/>
    </location>
</feature>
<dbReference type="InterPro" id="IPR028427">
    <property type="entry name" value="Met_Sox_Rdtase_MsrB"/>
</dbReference>
<dbReference type="RefSeq" id="WP_218918824.1">
    <property type="nucleotide sequence ID" value="NZ_CP016094.1"/>
</dbReference>
<accession>A0A1D8AUI4</accession>
<dbReference type="GO" id="GO:0033743">
    <property type="term" value="F:peptide-methionine (R)-S-oxide reductase activity"/>
    <property type="evidence" value="ECO:0007669"/>
    <property type="project" value="UniProtKB-UniRule"/>
</dbReference>
<dbReference type="GO" id="GO:0006979">
    <property type="term" value="P:response to oxidative stress"/>
    <property type="evidence" value="ECO:0007669"/>
    <property type="project" value="InterPro"/>
</dbReference>
<feature type="binding site" evidence="6">
    <location>
        <position position="106"/>
    </location>
    <ligand>
        <name>Zn(2+)</name>
        <dbReference type="ChEBI" id="CHEBI:29105"/>
    </ligand>
</feature>
<evidence type="ECO:0000256" key="7">
    <source>
        <dbReference type="SAM" id="SignalP"/>
    </source>
</evidence>
<feature type="binding site" evidence="6">
    <location>
        <position position="103"/>
    </location>
    <ligand>
        <name>Zn(2+)</name>
        <dbReference type="ChEBI" id="CHEBI:29105"/>
    </ligand>
</feature>
<dbReference type="InterPro" id="IPR002579">
    <property type="entry name" value="Met_Sox_Rdtase_MsrB_dom"/>
</dbReference>
<dbReference type="Gene3D" id="2.170.150.20">
    <property type="entry name" value="Peptide methionine sulfoxide reductase"/>
    <property type="match status" value="1"/>
</dbReference>
<feature type="chain" id="PRO_5009105214" description="Peptide methionine sulfoxide reductase MsrB" evidence="7">
    <location>
        <begin position="21"/>
        <end position="200"/>
    </location>
</feature>
<keyword evidence="3 6" id="KW-0862">Zinc</keyword>
<organism evidence="9 10">
    <name type="scientific">Lacunisphaera limnophila</name>
    <dbReference type="NCBI Taxonomy" id="1838286"/>
    <lineage>
        <taxon>Bacteria</taxon>
        <taxon>Pseudomonadati</taxon>
        <taxon>Verrucomicrobiota</taxon>
        <taxon>Opitutia</taxon>
        <taxon>Opitutales</taxon>
        <taxon>Opitutaceae</taxon>
        <taxon>Lacunisphaera</taxon>
    </lineage>
</organism>
<evidence type="ECO:0000256" key="4">
    <source>
        <dbReference type="ARBA" id="ARBA00023002"/>
    </source>
</evidence>
<dbReference type="GO" id="GO:0030091">
    <property type="term" value="P:protein repair"/>
    <property type="evidence" value="ECO:0007669"/>
    <property type="project" value="InterPro"/>
</dbReference>
<dbReference type="FunFam" id="2.170.150.20:FF:000001">
    <property type="entry name" value="Peptide methionine sulfoxide reductase MsrB"/>
    <property type="match status" value="1"/>
</dbReference>
<sequence>MKTRSLLFLLVLLAGVFVSAAMKPNSTPPAAKDALECAPGEISACGLPSNVVIDLSKAKVQRTEAQWRARLTAMQYRVAREQGTEPPFRNEYWDSKADGVYFCVGCDTPLFDSRHKFDSGTGWPSFWQPLEKAFLGEERDVGFGMIRIESHCVKCGSHLGHVFEDGPRPTGLRYCINSASLKFKLRADYDKWVAQGGAAN</sequence>
<evidence type="ECO:0000256" key="6">
    <source>
        <dbReference type="HAMAP-Rule" id="MF_01400"/>
    </source>
</evidence>
<dbReference type="STRING" id="1838286.Verru16b_01622"/>
<comment type="catalytic activity">
    <reaction evidence="5 6">
        <text>L-methionyl-[protein] + [thioredoxin]-disulfide + H2O = L-methionyl-(R)-S-oxide-[protein] + [thioredoxin]-dithiol</text>
        <dbReference type="Rhea" id="RHEA:24164"/>
        <dbReference type="Rhea" id="RHEA-COMP:10698"/>
        <dbReference type="Rhea" id="RHEA-COMP:10700"/>
        <dbReference type="Rhea" id="RHEA-COMP:12313"/>
        <dbReference type="Rhea" id="RHEA-COMP:12314"/>
        <dbReference type="ChEBI" id="CHEBI:15377"/>
        <dbReference type="ChEBI" id="CHEBI:16044"/>
        <dbReference type="ChEBI" id="CHEBI:29950"/>
        <dbReference type="ChEBI" id="CHEBI:45764"/>
        <dbReference type="ChEBI" id="CHEBI:50058"/>
        <dbReference type="EC" id="1.8.4.12"/>
    </reaction>
</comment>
<dbReference type="Proteomes" id="UP000095228">
    <property type="component" value="Chromosome"/>
</dbReference>
<evidence type="ECO:0000256" key="2">
    <source>
        <dbReference type="ARBA" id="ARBA00022723"/>
    </source>
</evidence>
<dbReference type="NCBIfam" id="TIGR00357">
    <property type="entry name" value="peptide-methionine (R)-S-oxide reductase MsrB"/>
    <property type="match status" value="1"/>
</dbReference>
<dbReference type="EC" id="1.8.4.12" evidence="6"/>
<dbReference type="PATRIC" id="fig|1838286.3.peg.1638"/>
<name>A0A1D8AUI4_9BACT</name>
<dbReference type="AlphaFoldDB" id="A0A1D8AUI4"/>
<keyword evidence="2 6" id="KW-0479">Metal-binding</keyword>
<dbReference type="PANTHER" id="PTHR10173:SF52">
    <property type="entry name" value="METHIONINE-R-SULFOXIDE REDUCTASE B1"/>
    <property type="match status" value="1"/>
</dbReference>
<dbReference type="Pfam" id="PF01641">
    <property type="entry name" value="SelR"/>
    <property type="match status" value="1"/>
</dbReference>
<comment type="cofactor">
    <cofactor evidence="6">
        <name>Zn(2+)</name>
        <dbReference type="ChEBI" id="CHEBI:29105"/>
    </cofactor>
    <text evidence="6">Binds 1 zinc ion per subunit. The zinc ion is important for the structural integrity of the protein.</text>
</comment>
<feature type="signal peptide" evidence="7">
    <location>
        <begin position="1"/>
        <end position="20"/>
    </location>
</feature>
<keyword evidence="10" id="KW-1185">Reference proteome</keyword>
<keyword evidence="4 6" id="KW-0560">Oxidoreductase</keyword>
<evidence type="ECO:0000256" key="1">
    <source>
        <dbReference type="ARBA" id="ARBA00007174"/>
    </source>
</evidence>
<dbReference type="GO" id="GO:0008270">
    <property type="term" value="F:zinc ion binding"/>
    <property type="evidence" value="ECO:0007669"/>
    <property type="project" value="UniProtKB-UniRule"/>
</dbReference>
<dbReference type="EMBL" id="CP016094">
    <property type="protein sequence ID" value="AOS44559.1"/>
    <property type="molecule type" value="Genomic_DNA"/>
</dbReference>
<dbReference type="GO" id="GO:0005737">
    <property type="term" value="C:cytoplasm"/>
    <property type="evidence" value="ECO:0007669"/>
    <property type="project" value="TreeGrafter"/>
</dbReference>
<evidence type="ECO:0000259" key="8">
    <source>
        <dbReference type="PROSITE" id="PS51790"/>
    </source>
</evidence>
<feature type="active site" description="Nucleophile" evidence="6">
    <location>
        <position position="175"/>
    </location>
</feature>
<dbReference type="HAMAP" id="MF_01400">
    <property type="entry name" value="MsrB"/>
    <property type="match status" value="1"/>
</dbReference>
<feature type="binding site" evidence="6">
    <location>
        <position position="155"/>
    </location>
    <ligand>
        <name>Zn(2+)</name>
        <dbReference type="ChEBI" id="CHEBI:29105"/>
    </ligand>
</feature>
<protein>
    <recommendedName>
        <fullName evidence="6">Peptide methionine sulfoxide reductase MsrB</fullName>
        <ecNumber evidence="6">1.8.4.12</ecNumber>
    </recommendedName>
    <alternativeName>
        <fullName evidence="6">Peptide-methionine (R)-S-oxide reductase</fullName>
    </alternativeName>
</protein>
<dbReference type="PROSITE" id="PS51790">
    <property type="entry name" value="MSRB"/>
    <property type="match status" value="1"/>
</dbReference>
<evidence type="ECO:0000256" key="3">
    <source>
        <dbReference type="ARBA" id="ARBA00022833"/>
    </source>
</evidence>
<reference evidence="9 10" key="1">
    <citation type="submission" date="2016-06" db="EMBL/GenBank/DDBJ databases">
        <title>Three novel species with peptidoglycan cell walls form the new genus Lacunisphaera gen. nov. in the family Opitutaceae of the verrucomicrobial subdivision 4.</title>
        <authorList>
            <person name="Rast P."/>
            <person name="Gloeckner I."/>
            <person name="Jogler M."/>
            <person name="Boedeker C."/>
            <person name="Jeske O."/>
            <person name="Wiegand S."/>
            <person name="Reinhardt R."/>
            <person name="Schumann P."/>
            <person name="Rohde M."/>
            <person name="Spring S."/>
            <person name="Gloeckner F.O."/>
            <person name="Jogler C."/>
        </authorList>
    </citation>
    <scope>NUCLEOTIDE SEQUENCE [LARGE SCALE GENOMIC DNA]</scope>
    <source>
        <strain evidence="9 10">IG16b</strain>
    </source>
</reference>
<gene>
    <name evidence="6 9" type="primary">msrB</name>
    <name evidence="9" type="ORF">Verru16b_01622</name>
</gene>
<keyword evidence="7" id="KW-0732">Signal</keyword>
<dbReference type="KEGG" id="obg:Verru16b_01622"/>